<reference evidence="1" key="1">
    <citation type="submission" date="2015-09" db="EMBL/GenBank/DDBJ databases">
        <authorList>
            <consortium name="Pathogen Informatics"/>
        </authorList>
    </citation>
    <scope>NUCLEOTIDE SEQUENCE</scope>
    <source>
        <strain evidence="1">2789STDY5834896</strain>
    </source>
</reference>
<proteinExistence type="predicted"/>
<dbReference type="GO" id="GO:0009159">
    <property type="term" value="P:deoxyribonucleoside monophosphate catabolic process"/>
    <property type="evidence" value="ECO:0007669"/>
    <property type="project" value="TreeGrafter"/>
</dbReference>
<accession>A0A1C6IGE9</accession>
<dbReference type="InterPro" id="IPR007710">
    <property type="entry name" value="Nucleoside_deoxyribTrfase"/>
</dbReference>
<dbReference type="GO" id="GO:0070694">
    <property type="term" value="F:5-hydroxymethyl-dUMP N-hydrolase activity"/>
    <property type="evidence" value="ECO:0007669"/>
    <property type="project" value="TreeGrafter"/>
</dbReference>
<dbReference type="AlphaFoldDB" id="A0A1C6IGE9"/>
<dbReference type="Pfam" id="PF05014">
    <property type="entry name" value="Nuc_deoxyrib_tr"/>
    <property type="match status" value="2"/>
</dbReference>
<dbReference type="PANTHER" id="PTHR15364:SF0">
    <property type="entry name" value="2'-DEOXYNUCLEOSIDE 5'-PHOSPHATE N-HYDROLASE 1"/>
    <property type="match status" value="1"/>
</dbReference>
<sequence length="363" mass="40516">MIKDENIYIAGPACFYERGNELWDSWKKEAIYYGFGVSLPNDAKLDFDPDDKKSLSAAIFKNCYDSIKASTGIIANFETYRGAEPDGGTIYEVGMAYGRGLKCYGYTRDKRPIGVKYQSGRYVGDTLLDLDGRQLPDLKLPFSACLVGACKIVEGSFSDALKVYMLDIEEESKRKAMHLKAEIAIPDQTIPRSGRPIVYLATLERYSDQAAEKYAAMKEVLDRYGFDAIAPSDLAPGVEDLATDDVYARAYNLFDRYQQHVRNCDIILADLSDYHGYEPNSDVAFECGMANSLGKKMFAYMDDVRPMIERIPNSGEPGGFRDINGMNVENFEAPLNLMFGASMELFGGAFEDVVRQMAASLKK</sequence>
<protein>
    <submittedName>
        <fullName evidence="1">Nucleoside 2-deoxyribosyltransferase</fullName>
    </submittedName>
</protein>
<dbReference type="SUPFAM" id="SSF52309">
    <property type="entry name" value="N-(deoxy)ribosyltransferase-like"/>
    <property type="match status" value="2"/>
</dbReference>
<gene>
    <name evidence="1" type="ORF">SAMEA3545359_01432</name>
</gene>
<dbReference type="GO" id="GO:0016740">
    <property type="term" value="F:transferase activity"/>
    <property type="evidence" value="ECO:0007669"/>
    <property type="project" value="UniProtKB-KW"/>
</dbReference>
<evidence type="ECO:0000313" key="1">
    <source>
        <dbReference type="EMBL" id="SCJ68750.1"/>
    </source>
</evidence>
<keyword evidence="1" id="KW-0808">Transferase</keyword>
<dbReference type="EMBL" id="FMHG01000001">
    <property type="protein sequence ID" value="SCJ68750.1"/>
    <property type="molecule type" value="Genomic_DNA"/>
</dbReference>
<dbReference type="PANTHER" id="PTHR15364">
    <property type="entry name" value="2'-DEOXYNUCLEOSIDE 5'-PHOSPHATE N-HYDROLASE 1"/>
    <property type="match status" value="1"/>
</dbReference>
<dbReference type="InterPro" id="IPR051239">
    <property type="entry name" value="2'-dNMP_N-hydrolase"/>
</dbReference>
<name>A0A1C6IGE9_9FIRM</name>
<organism evidence="1">
    <name type="scientific">uncultured Anaerotruncus sp</name>
    <dbReference type="NCBI Taxonomy" id="905011"/>
    <lineage>
        <taxon>Bacteria</taxon>
        <taxon>Bacillati</taxon>
        <taxon>Bacillota</taxon>
        <taxon>Clostridia</taxon>
        <taxon>Eubacteriales</taxon>
        <taxon>Oscillospiraceae</taxon>
        <taxon>Anaerotruncus</taxon>
        <taxon>environmental samples</taxon>
    </lineage>
</organism>
<dbReference type="Gene3D" id="3.40.50.450">
    <property type="match status" value="2"/>
</dbReference>